<comment type="subunit">
    <text evidence="11">Component of the oligosaccharyltransferase (OST) complex. OST exists in two different complex forms which contain common core subunits RPN1, RPN2, OST48, OST4, DAD1 and TMEM258, either STT3A or STT3B as catalytic subunits, and form-specific accessory subunits. STT3A complex assembly occurs through the formation of 3 subcomplexes. Subcomplex 1 contains RPN1 and TMEM258, subcomplex 2 contains the STT3A-specific subunits STT3A, DC2/OSTC, and KCP2 as well as the core subunit OST4, and subcomplex 3 contains RPN2, DAD1, and OST48. The STT3A complex can form stable complexes with the Sec61 complex or with both the Sec61 and TRAP complexes. Interacts with DDI2. Interacts with TMEM35A/NACHO.</text>
</comment>
<feature type="domain" description="Ribophorin II second" evidence="15">
    <location>
        <begin position="327"/>
        <end position="420"/>
    </location>
</feature>
<comment type="subcellular location">
    <subcellularLocation>
        <location evidence="2 12">Endoplasmic reticulum membrane</location>
        <topology evidence="2 12">Multi-pass membrane protein</topology>
    </subcellularLocation>
</comment>
<comment type="pathway">
    <text evidence="3 12">Protein modification; protein glycosylation.</text>
</comment>
<keyword evidence="17" id="KW-0808">Transferase</keyword>
<gene>
    <name evidence="17" type="ORF">EAI_07292</name>
</gene>
<feature type="transmembrane region" description="Helical" evidence="12">
    <location>
        <begin position="673"/>
        <end position="694"/>
    </location>
</feature>
<dbReference type="OrthoDB" id="432292at2759"/>
<organism evidence="18">
    <name type="scientific">Harpegnathos saltator</name>
    <name type="common">Jerdon's jumping ant</name>
    <dbReference type="NCBI Taxonomy" id="610380"/>
    <lineage>
        <taxon>Eukaryota</taxon>
        <taxon>Metazoa</taxon>
        <taxon>Ecdysozoa</taxon>
        <taxon>Arthropoda</taxon>
        <taxon>Hexapoda</taxon>
        <taxon>Insecta</taxon>
        <taxon>Pterygota</taxon>
        <taxon>Neoptera</taxon>
        <taxon>Endopterygota</taxon>
        <taxon>Hymenoptera</taxon>
        <taxon>Apocrita</taxon>
        <taxon>Aculeata</taxon>
        <taxon>Formicoidea</taxon>
        <taxon>Formicidae</taxon>
        <taxon>Ponerinae</taxon>
        <taxon>Ponerini</taxon>
        <taxon>Harpegnathos</taxon>
    </lineage>
</organism>
<dbReference type="InterPro" id="IPR008814">
    <property type="entry name" value="Swp1"/>
</dbReference>
<proteinExistence type="inferred from homology"/>
<evidence type="ECO:0000256" key="2">
    <source>
        <dbReference type="ARBA" id="ARBA00004477"/>
    </source>
</evidence>
<accession>E2BN86</accession>
<keyword evidence="7" id="KW-0732">Signal</keyword>
<keyword evidence="8 12" id="KW-0256">Endoplasmic reticulum</keyword>
<dbReference type="Pfam" id="PF25147">
    <property type="entry name" value="Ribophorin_II_C"/>
    <property type="match status" value="1"/>
</dbReference>
<dbReference type="OMA" id="QEHETIY"/>
<dbReference type="InterPro" id="IPR055374">
    <property type="entry name" value="Ribophorin_II_3rd"/>
</dbReference>
<evidence type="ECO:0000256" key="1">
    <source>
        <dbReference type="ARBA" id="ARBA00002791"/>
    </source>
</evidence>
<dbReference type="EMBL" id="GL449385">
    <property type="protein sequence ID" value="EFN82848.1"/>
    <property type="molecule type" value="Genomic_DNA"/>
</dbReference>
<comment type="similarity">
    <text evidence="4 12">Belongs to the SWP1 family.</text>
</comment>
<dbReference type="Pfam" id="PF23860">
    <property type="entry name" value="Ribophorin_II_3rd"/>
    <property type="match status" value="1"/>
</dbReference>
<evidence type="ECO:0000313" key="18">
    <source>
        <dbReference type="Proteomes" id="UP000008237"/>
    </source>
</evidence>
<evidence type="ECO:0000259" key="14">
    <source>
        <dbReference type="Pfam" id="PF23860"/>
    </source>
</evidence>
<feature type="transmembrane region" description="Helical" evidence="12">
    <location>
        <begin position="649"/>
        <end position="667"/>
    </location>
</feature>
<keyword evidence="10 12" id="KW-0472">Membrane</keyword>
<evidence type="ECO:0000256" key="9">
    <source>
        <dbReference type="ARBA" id="ARBA00022989"/>
    </source>
</evidence>
<feature type="domain" description="Ribophorin II C-terminal" evidence="16">
    <location>
        <begin position="602"/>
        <end position="699"/>
    </location>
</feature>
<dbReference type="InterPro" id="IPR055373">
    <property type="entry name" value="Ribophorin_II_N"/>
</dbReference>
<evidence type="ECO:0000259" key="15">
    <source>
        <dbReference type="Pfam" id="PF23861"/>
    </source>
</evidence>
<keyword evidence="18" id="KW-1185">Reference proteome</keyword>
<dbReference type="InParanoid" id="E2BN86"/>
<comment type="function">
    <text evidence="1 12">Subunit of the oligosaccharyl transferase (OST) complex that catalyzes the initial transfer of a defined glycan (Glc(3)Man(9)GlcNAc(2) in eukaryotes) from the lipid carrier dolichol-pyrophosphate to an asparagine residue within an Asn-X-Ser/Thr consensus motif in nascent polypeptide chains, the first step in protein N-glycosylation. N-glycosylation occurs cotranslationally and the complex associates with the Sec61 complex at the channel-forming translocon complex that mediates protein translocation across the endoplasmic reticulum (ER). All subunits are required for a maximal enzyme activity.</text>
</comment>
<feature type="domain" description="Ribophorin II N-terminal" evidence="13">
    <location>
        <begin position="80"/>
        <end position="319"/>
    </location>
</feature>
<evidence type="ECO:0000256" key="8">
    <source>
        <dbReference type="ARBA" id="ARBA00022824"/>
    </source>
</evidence>
<feature type="domain" description="Ribophorin II third" evidence="14">
    <location>
        <begin position="433"/>
        <end position="568"/>
    </location>
</feature>
<evidence type="ECO:0000256" key="3">
    <source>
        <dbReference type="ARBA" id="ARBA00004922"/>
    </source>
</evidence>
<dbReference type="AlphaFoldDB" id="E2BN86"/>
<evidence type="ECO:0000256" key="10">
    <source>
        <dbReference type="ARBA" id="ARBA00023136"/>
    </source>
</evidence>
<evidence type="ECO:0000256" key="11">
    <source>
        <dbReference type="ARBA" id="ARBA00046750"/>
    </source>
</evidence>
<evidence type="ECO:0000313" key="17">
    <source>
        <dbReference type="EMBL" id="EFN82848.1"/>
    </source>
</evidence>
<name>E2BN86_HARSA</name>
<evidence type="ECO:0000256" key="12">
    <source>
        <dbReference type="RuleBase" id="RU366029"/>
    </source>
</evidence>
<dbReference type="STRING" id="610380.E2BN86"/>
<dbReference type="Pfam" id="PF05817">
    <property type="entry name" value="Ribophorin_II"/>
    <property type="match status" value="1"/>
</dbReference>
<dbReference type="InterPro" id="IPR055375">
    <property type="entry name" value="Ribophorin_II_2nd"/>
</dbReference>
<dbReference type="GO" id="GO:0008250">
    <property type="term" value="C:oligosaccharyltransferase complex"/>
    <property type="evidence" value="ECO:0007669"/>
    <property type="project" value="UniProtKB-UniRule"/>
</dbReference>
<dbReference type="PANTHER" id="PTHR12640:SF0">
    <property type="entry name" value="DOLICHYL-DIPHOSPHOOLIGOSACCHARIDE--PROTEIN GLYCOSYLTRANSFERASE SUBUNIT 2"/>
    <property type="match status" value="1"/>
</dbReference>
<reference evidence="17 18" key="1">
    <citation type="journal article" date="2010" name="Science">
        <title>Genomic comparison of the ants Camponotus floridanus and Harpegnathos saltator.</title>
        <authorList>
            <person name="Bonasio R."/>
            <person name="Zhang G."/>
            <person name="Ye C."/>
            <person name="Mutti N.S."/>
            <person name="Fang X."/>
            <person name="Qin N."/>
            <person name="Donahue G."/>
            <person name="Yang P."/>
            <person name="Li Q."/>
            <person name="Li C."/>
            <person name="Zhang P."/>
            <person name="Huang Z."/>
            <person name="Berger S.L."/>
            <person name="Reinberg D."/>
            <person name="Wang J."/>
            <person name="Liebig J."/>
        </authorList>
    </citation>
    <scope>NUCLEOTIDE SEQUENCE [LARGE SCALE GENOMIC DNA]</scope>
    <source>
        <strain evidence="17 18">R22 G/1</strain>
    </source>
</reference>
<dbReference type="Pfam" id="PF23861">
    <property type="entry name" value="Ribophorin_II_2nd"/>
    <property type="match status" value="1"/>
</dbReference>
<dbReference type="GO" id="GO:0016740">
    <property type="term" value="F:transferase activity"/>
    <property type="evidence" value="ECO:0007669"/>
    <property type="project" value="UniProtKB-KW"/>
</dbReference>
<evidence type="ECO:0000259" key="13">
    <source>
        <dbReference type="Pfam" id="PF05817"/>
    </source>
</evidence>
<dbReference type="Proteomes" id="UP000008237">
    <property type="component" value="Unassembled WGS sequence"/>
</dbReference>
<dbReference type="UniPathway" id="UPA00378"/>
<evidence type="ECO:0000256" key="6">
    <source>
        <dbReference type="ARBA" id="ARBA00022692"/>
    </source>
</evidence>
<evidence type="ECO:0000256" key="7">
    <source>
        <dbReference type="ARBA" id="ARBA00022729"/>
    </source>
</evidence>
<sequence length="704" mass="77710">MPPSLAAFFNCSTYLTRKSRQYPKLPLSWSHGHFRTGKSLLSSIFPDTRNGEVTVLPLVLATLGTYFTHAEVLLSTNSYLSVADKARLKNILEPGFQLQDVPTVYYAVSGYKFLGEAIPKTDAICKYLIKSNEENITSETAFYLASTWKAIADCQEFSTGTLTKVLTNTIQKDTSTLSDLYYAVSGLTALSQKVPTARVDKLVKQIQAALRKDDGLWNLGYTFHIAADIGTPATFAFDRIEDAVVQADEVDGQYLQFEGGLSITSFLVNGIHKLSTSLNKKPPLNFQQTVKFSNYILSRRSVQTSKGVTNLLSALTTLAVDSAEKPVCITLADGGNSISNLQPLVTVKVCDILDQALPTVPKVVANSATKVGDDVVILSKENLQQHPNDKTLFTMNLMSVKPDRGFYKISITAASVTNLVTVKVLSETILDYLEIGTGDADQTTQPKLTRINTESLSGKLEHKIEADSQQKLVMRFLLRDSANKKPMRVHQAFVRLTSVAESTDNKQSGHEIFFVAEPDTAHVYKFDMPVGTAAMNFGHQSGDYDIELIVGDAVISNPFRFNIGTVTLKFPEVTSMEGTDKNTPYKQRPNVYTTKPEIKHMFREPERRPPAFVSNLFTGLCSSPVVLLLILWARLGINISNFPLSPSAIAFHLGLGGIFVLFGIFWLKLNMFVTLKCLIALGVVTFLAGNKMLFHIAHRNTLQR</sequence>
<dbReference type="FunCoup" id="E2BN86">
    <property type="interactions" value="2033"/>
</dbReference>
<keyword evidence="6 12" id="KW-0812">Transmembrane</keyword>
<protein>
    <recommendedName>
        <fullName evidence="5 12">Dolichyl-diphosphooligosaccharide--protein glycosyltransferase subunit 2</fullName>
    </recommendedName>
    <alternativeName>
        <fullName evidence="12">Ribophorin-2</fullName>
    </alternativeName>
</protein>
<evidence type="ECO:0000256" key="5">
    <source>
        <dbReference type="ARBA" id="ARBA00017612"/>
    </source>
</evidence>
<dbReference type="GO" id="GO:0006487">
    <property type="term" value="P:protein N-linked glycosylation"/>
    <property type="evidence" value="ECO:0007669"/>
    <property type="project" value="UniProtKB-UniRule"/>
</dbReference>
<evidence type="ECO:0000259" key="16">
    <source>
        <dbReference type="Pfam" id="PF25147"/>
    </source>
</evidence>
<evidence type="ECO:0000256" key="4">
    <source>
        <dbReference type="ARBA" id="ARBA00009038"/>
    </source>
</evidence>
<feature type="transmembrane region" description="Helical" evidence="12">
    <location>
        <begin position="616"/>
        <end position="637"/>
    </location>
</feature>
<dbReference type="PANTHER" id="PTHR12640">
    <property type="entry name" value="RIBOPHORIN II"/>
    <property type="match status" value="1"/>
</dbReference>
<keyword evidence="9 12" id="KW-1133">Transmembrane helix</keyword>
<dbReference type="InterPro" id="IPR056790">
    <property type="entry name" value="Ribophorin_II_C"/>
</dbReference>